<dbReference type="OrthoDB" id="9783154at2"/>
<dbReference type="CDD" id="cd16145">
    <property type="entry name" value="ARS_like"/>
    <property type="match status" value="1"/>
</dbReference>
<dbReference type="GO" id="GO:0004065">
    <property type="term" value="F:arylsulfatase activity"/>
    <property type="evidence" value="ECO:0007669"/>
    <property type="project" value="UniProtKB-EC"/>
</dbReference>
<dbReference type="Pfam" id="PF00884">
    <property type="entry name" value="Sulfatase"/>
    <property type="match status" value="1"/>
</dbReference>
<dbReference type="Proteomes" id="UP000317171">
    <property type="component" value="Chromosome"/>
</dbReference>
<evidence type="ECO:0000256" key="1">
    <source>
        <dbReference type="ARBA" id="ARBA00008779"/>
    </source>
</evidence>
<dbReference type="InterPro" id="IPR000917">
    <property type="entry name" value="Sulfatase_N"/>
</dbReference>
<evidence type="ECO:0000259" key="4">
    <source>
        <dbReference type="Pfam" id="PF00884"/>
    </source>
</evidence>
<dbReference type="EMBL" id="CP036269">
    <property type="protein sequence ID" value="QDT42245.1"/>
    <property type="molecule type" value="Genomic_DNA"/>
</dbReference>
<dbReference type="PANTHER" id="PTHR42693">
    <property type="entry name" value="ARYLSULFATASE FAMILY MEMBER"/>
    <property type="match status" value="1"/>
</dbReference>
<feature type="signal peptide" evidence="3">
    <location>
        <begin position="1"/>
        <end position="30"/>
    </location>
</feature>
<evidence type="ECO:0000313" key="5">
    <source>
        <dbReference type="EMBL" id="QDT42245.1"/>
    </source>
</evidence>
<dbReference type="EC" id="3.1.6.1" evidence="5"/>
<dbReference type="AlphaFoldDB" id="A0A517REE0"/>
<dbReference type="InterPro" id="IPR050738">
    <property type="entry name" value="Sulfatase"/>
</dbReference>
<dbReference type="SUPFAM" id="SSF53649">
    <property type="entry name" value="Alkaline phosphatase-like"/>
    <property type="match status" value="1"/>
</dbReference>
<reference evidence="5 6" key="1">
    <citation type="submission" date="2019-02" db="EMBL/GenBank/DDBJ databases">
        <title>Deep-cultivation of Planctomycetes and their phenomic and genomic characterization uncovers novel biology.</title>
        <authorList>
            <person name="Wiegand S."/>
            <person name="Jogler M."/>
            <person name="Boedeker C."/>
            <person name="Pinto D."/>
            <person name="Vollmers J."/>
            <person name="Rivas-Marin E."/>
            <person name="Kohn T."/>
            <person name="Peeters S.H."/>
            <person name="Heuer A."/>
            <person name="Rast P."/>
            <person name="Oberbeckmann S."/>
            <person name="Bunk B."/>
            <person name="Jeske O."/>
            <person name="Meyerdierks A."/>
            <person name="Storesund J.E."/>
            <person name="Kallscheuer N."/>
            <person name="Luecker S."/>
            <person name="Lage O.M."/>
            <person name="Pohl T."/>
            <person name="Merkel B.J."/>
            <person name="Hornburger P."/>
            <person name="Mueller R.-W."/>
            <person name="Bruemmer F."/>
            <person name="Labrenz M."/>
            <person name="Spormann A.M."/>
            <person name="Op den Camp H."/>
            <person name="Overmann J."/>
            <person name="Amann R."/>
            <person name="Jetten M.S.M."/>
            <person name="Mascher T."/>
            <person name="Medema M.H."/>
            <person name="Devos D.P."/>
            <person name="Kaster A.-K."/>
            <person name="Ovreas L."/>
            <person name="Rohde M."/>
            <person name="Galperin M.Y."/>
            <person name="Jogler C."/>
        </authorList>
    </citation>
    <scope>NUCLEOTIDE SEQUENCE [LARGE SCALE GENOMIC DNA]</scope>
    <source>
        <strain evidence="5 6">Pan241w</strain>
    </source>
</reference>
<keyword evidence="3" id="KW-0732">Signal</keyword>
<feature type="domain" description="Sulfatase N-terminal" evidence="4">
    <location>
        <begin position="34"/>
        <end position="362"/>
    </location>
</feature>
<dbReference type="KEGG" id="gaz:Pan241w_23270"/>
<dbReference type="InterPro" id="IPR017850">
    <property type="entry name" value="Alkaline_phosphatase_core_sf"/>
</dbReference>
<name>A0A517REE0_9PLAN</name>
<gene>
    <name evidence="5" type="primary">atsA_14</name>
    <name evidence="5" type="ORF">Pan241w_23270</name>
</gene>
<proteinExistence type="inferred from homology"/>
<keyword evidence="2 5" id="KW-0378">Hydrolase</keyword>
<evidence type="ECO:0000313" key="6">
    <source>
        <dbReference type="Proteomes" id="UP000317171"/>
    </source>
</evidence>
<dbReference type="RefSeq" id="WP_145215146.1">
    <property type="nucleotide sequence ID" value="NZ_CP036269.1"/>
</dbReference>
<keyword evidence="6" id="KW-1185">Reference proteome</keyword>
<dbReference type="Gene3D" id="3.30.1120.10">
    <property type="match status" value="1"/>
</dbReference>
<evidence type="ECO:0000256" key="3">
    <source>
        <dbReference type="SAM" id="SignalP"/>
    </source>
</evidence>
<dbReference type="Gene3D" id="3.40.720.10">
    <property type="entry name" value="Alkaline Phosphatase, subunit A"/>
    <property type="match status" value="1"/>
</dbReference>
<sequence length="451" mass="50493" precursor="true">MNFLENTIRTLVRCIACLCFSLMLLNQTQAAEPPNIIYVMADDLGYGDLGCFGQTVIKTPNIDQLAKLGMRFTNHYAGHTVCRPSRLVLLTGQHTGHTPISQNEQYYFPEGATTVTSLLKEAGYATGGVGKWALGPPESTGVPSKQGFDFWFGYLDQGNAHNFYPEFLWSNEQEISLPGNKVGPQKRVSIERETYSHDLLTQEAFNFIKHNAKKPFILQAHYTIPHANNEGGRATGDGMEVPEYGEYADREWPAPEKGFAAMITRLDRDLGQMVKLLKELNLEHKTIIFFTSDNGPHQEGMHQVDFFNSNGPLRGYKRDLYEGGIRVPLIVKWPGKVQAGTTTDHISAFWDFLPTACELAGIKPPQSIDGVSYLPTLLGQPQTPHDTLFWKYRGKVALRSGKWKAVQTGLKKPFELYNLDTDIGEQNNIAEQHPEIVAQMKQKIVESQSAN</sequence>
<comment type="similarity">
    <text evidence="1">Belongs to the sulfatase family.</text>
</comment>
<organism evidence="5 6">
    <name type="scientific">Gimesia alba</name>
    <dbReference type="NCBI Taxonomy" id="2527973"/>
    <lineage>
        <taxon>Bacteria</taxon>
        <taxon>Pseudomonadati</taxon>
        <taxon>Planctomycetota</taxon>
        <taxon>Planctomycetia</taxon>
        <taxon>Planctomycetales</taxon>
        <taxon>Planctomycetaceae</taxon>
        <taxon>Gimesia</taxon>
    </lineage>
</organism>
<protein>
    <submittedName>
        <fullName evidence="5">Arylsulfatase</fullName>
        <ecNumber evidence="5">3.1.6.1</ecNumber>
    </submittedName>
</protein>
<evidence type="ECO:0000256" key="2">
    <source>
        <dbReference type="ARBA" id="ARBA00022801"/>
    </source>
</evidence>
<accession>A0A517REE0</accession>
<dbReference type="PANTHER" id="PTHR42693:SF53">
    <property type="entry name" value="ENDO-4-O-SULFATASE"/>
    <property type="match status" value="1"/>
</dbReference>
<feature type="chain" id="PRO_5021717841" evidence="3">
    <location>
        <begin position="31"/>
        <end position="451"/>
    </location>
</feature>